<name>A0AAV9FW82_9PEZI</name>
<dbReference type="Proteomes" id="UP001321760">
    <property type="component" value="Unassembled WGS sequence"/>
</dbReference>
<reference evidence="1" key="1">
    <citation type="journal article" date="2023" name="Mol. Phylogenet. Evol.">
        <title>Genome-scale phylogeny and comparative genomics of the fungal order Sordariales.</title>
        <authorList>
            <person name="Hensen N."/>
            <person name="Bonometti L."/>
            <person name="Westerberg I."/>
            <person name="Brannstrom I.O."/>
            <person name="Guillou S."/>
            <person name="Cros-Aarteil S."/>
            <person name="Calhoun S."/>
            <person name="Haridas S."/>
            <person name="Kuo A."/>
            <person name="Mondo S."/>
            <person name="Pangilinan J."/>
            <person name="Riley R."/>
            <person name="LaButti K."/>
            <person name="Andreopoulos B."/>
            <person name="Lipzen A."/>
            <person name="Chen C."/>
            <person name="Yan M."/>
            <person name="Daum C."/>
            <person name="Ng V."/>
            <person name="Clum A."/>
            <person name="Steindorff A."/>
            <person name="Ohm R.A."/>
            <person name="Martin F."/>
            <person name="Silar P."/>
            <person name="Natvig D.O."/>
            <person name="Lalanne C."/>
            <person name="Gautier V."/>
            <person name="Ament-Velasquez S.L."/>
            <person name="Kruys A."/>
            <person name="Hutchinson M.I."/>
            <person name="Powell A.J."/>
            <person name="Barry K."/>
            <person name="Miller A.N."/>
            <person name="Grigoriev I.V."/>
            <person name="Debuchy R."/>
            <person name="Gladieux P."/>
            <person name="Hiltunen Thoren M."/>
            <person name="Johannesson H."/>
        </authorList>
    </citation>
    <scope>NUCLEOTIDE SEQUENCE</scope>
    <source>
        <strain evidence="1">PSN243</strain>
    </source>
</reference>
<keyword evidence="2" id="KW-1185">Reference proteome</keyword>
<evidence type="ECO:0008006" key="3">
    <source>
        <dbReference type="Google" id="ProtNLM"/>
    </source>
</evidence>
<comment type="caution">
    <text evidence="1">The sequence shown here is derived from an EMBL/GenBank/DDBJ whole genome shotgun (WGS) entry which is preliminary data.</text>
</comment>
<protein>
    <recommendedName>
        <fullName evidence="3">DUF985 domain-containing protein</fullName>
    </recommendedName>
</protein>
<evidence type="ECO:0000313" key="1">
    <source>
        <dbReference type="EMBL" id="KAK4442174.1"/>
    </source>
</evidence>
<proteinExistence type="predicted"/>
<reference evidence="1" key="2">
    <citation type="submission" date="2023-05" db="EMBL/GenBank/DDBJ databases">
        <authorList>
            <consortium name="Lawrence Berkeley National Laboratory"/>
            <person name="Steindorff A."/>
            <person name="Hensen N."/>
            <person name="Bonometti L."/>
            <person name="Westerberg I."/>
            <person name="Brannstrom I.O."/>
            <person name="Guillou S."/>
            <person name="Cros-Aarteil S."/>
            <person name="Calhoun S."/>
            <person name="Haridas S."/>
            <person name="Kuo A."/>
            <person name="Mondo S."/>
            <person name="Pangilinan J."/>
            <person name="Riley R."/>
            <person name="Labutti K."/>
            <person name="Andreopoulos B."/>
            <person name="Lipzen A."/>
            <person name="Chen C."/>
            <person name="Yanf M."/>
            <person name="Daum C."/>
            <person name="Ng V."/>
            <person name="Clum A."/>
            <person name="Ohm R."/>
            <person name="Martin F."/>
            <person name="Silar P."/>
            <person name="Natvig D."/>
            <person name="Lalanne C."/>
            <person name="Gautier V."/>
            <person name="Ament-Velasquez S.L."/>
            <person name="Kruys A."/>
            <person name="Hutchinson M.I."/>
            <person name="Powell A.J."/>
            <person name="Barry K."/>
            <person name="Miller A.N."/>
            <person name="Grigoriev I.V."/>
            <person name="Debuchy R."/>
            <person name="Gladieux P."/>
            <person name="Thoren M.H."/>
            <person name="Johannesson H."/>
        </authorList>
    </citation>
    <scope>NUCLEOTIDE SEQUENCE</scope>
    <source>
        <strain evidence="1">PSN243</strain>
    </source>
</reference>
<sequence>MMDGLSLNSTFSKRLSKKTPGLVKSSYPVATRFEFPFGTTSSYHNWKPENGAVVVCILGQDSEWWCSDGSHKLESEGPVLGHGGLAFPEALLEHCPKREVNMKDGGVLIMYPGLRVREVKGRSFMYARRANTS</sequence>
<dbReference type="EMBL" id="MU866028">
    <property type="protein sequence ID" value="KAK4442174.1"/>
    <property type="molecule type" value="Genomic_DNA"/>
</dbReference>
<accession>A0AAV9FW82</accession>
<organism evidence="1 2">
    <name type="scientific">Podospora aff. communis PSN243</name>
    <dbReference type="NCBI Taxonomy" id="3040156"/>
    <lineage>
        <taxon>Eukaryota</taxon>
        <taxon>Fungi</taxon>
        <taxon>Dikarya</taxon>
        <taxon>Ascomycota</taxon>
        <taxon>Pezizomycotina</taxon>
        <taxon>Sordariomycetes</taxon>
        <taxon>Sordariomycetidae</taxon>
        <taxon>Sordariales</taxon>
        <taxon>Podosporaceae</taxon>
        <taxon>Podospora</taxon>
    </lineage>
</organism>
<evidence type="ECO:0000313" key="2">
    <source>
        <dbReference type="Proteomes" id="UP001321760"/>
    </source>
</evidence>
<dbReference type="AlphaFoldDB" id="A0AAV9FW82"/>
<gene>
    <name evidence="1" type="ORF">QBC34DRAFT_419117</name>
</gene>